<keyword evidence="3" id="KW-0808">Transferase</keyword>
<dbReference type="PANTHER" id="PTHR14647">
    <property type="entry name" value="GALACTOSE-3-O-SULFOTRANSFERASE"/>
    <property type="match status" value="1"/>
</dbReference>
<organism evidence="10 11">
    <name type="scientific">Chionoecetes opilio</name>
    <name type="common">Atlantic snow crab</name>
    <name type="synonym">Cancer opilio</name>
    <dbReference type="NCBI Taxonomy" id="41210"/>
    <lineage>
        <taxon>Eukaryota</taxon>
        <taxon>Metazoa</taxon>
        <taxon>Ecdysozoa</taxon>
        <taxon>Arthropoda</taxon>
        <taxon>Crustacea</taxon>
        <taxon>Multicrustacea</taxon>
        <taxon>Malacostraca</taxon>
        <taxon>Eumalacostraca</taxon>
        <taxon>Eucarida</taxon>
        <taxon>Decapoda</taxon>
        <taxon>Pleocyemata</taxon>
        <taxon>Brachyura</taxon>
        <taxon>Eubrachyura</taxon>
        <taxon>Majoidea</taxon>
        <taxon>Majidae</taxon>
        <taxon>Chionoecetes</taxon>
    </lineage>
</organism>
<dbReference type="InterPro" id="IPR009729">
    <property type="entry name" value="Gal-3-0_sulfotransfrase"/>
</dbReference>
<proteinExistence type="inferred from homology"/>
<reference evidence="10" key="1">
    <citation type="submission" date="2020-07" db="EMBL/GenBank/DDBJ databases">
        <title>The High-quality genome of the commercially important snow crab, Chionoecetes opilio.</title>
        <authorList>
            <person name="Jeong J.-H."/>
            <person name="Ryu S."/>
        </authorList>
    </citation>
    <scope>NUCLEOTIDE SEQUENCE</scope>
    <source>
        <strain evidence="10">MADBK_172401_WGS</strain>
        <tissue evidence="10">Digestive gland</tissue>
    </source>
</reference>
<keyword evidence="5" id="KW-0735">Signal-anchor</keyword>
<dbReference type="EMBL" id="JACEEZ010025403">
    <property type="protein sequence ID" value="KAG0701130.1"/>
    <property type="molecule type" value="Genomic_DNA"/>
</dbReference>
<comment type="similarity">
    <text evidence="2">Belongs to the galactose-3-O-sulfotransferase family.</text>
</comment>
<keyword evidence="6" id="KW-1133">Transmembrane helix</keyword>
<keyword evidence="4" id="KW-0812">Transmembrane</keyword>
<dbReference type="Gene3D" id="3.40.50.300">
    <property type="entry name" value="P-loop containing nucleotide triphosphate hydrolases"/>
    <property type="match status" value="1"/>
</dbReference>
<keyword evidence="9" id="KW-0325">Glycoprotein</keyword>
<gene>
    <name evidence="10" type="primary">Gal3st1</name>
    <name evidence="10" type="ORF">GWK47_025390</name>
</gene>
<dbReference type="SUPFAM" id="SSF52540">
    <property type="entry name" value="P-loop containing nucleoside triphosphate hydrolases"/>
    <property type="match status" value="1"/>
</dbReference>
<evidence type="ECO:0000256" key="6">
    <source>
        <dbReference type="ARBA" id="ARBA00022989"/>
    </source>
</evidence>
<dbReference type="InterPro" id="IPR027417">
    <property type="entry name" value="P-loop_NTPase"/>
</dbReference>
<evidence type="ECO:0000256" key="1">
    <source>
        <dbReference type="ARBA" id="ARBA00004323"/>
    </source>
</evidence>
<dbReference type="GO" id="GO:0000139">
    <property type="term" value="C:Golgi membrane"/>
    <property type="evidence" value="ECO:0007669"/>
    <property type="project" value="UniProtKB-SubCell"/>
</dbReference>
<keyword evidence="8" id="KW-0472">Membrane</keyword>
<evidence type="ECO:0000313" key="10">
    <source>
        <dbReference type="EMBL" id="KAG0701130.1"/>
    </source>
</evidence>
<comment type="subcellular location">
    <subcellularLocation>
        <location evidence="1">Golgi apparatus membrane</location>
        <topology evidence="1">Single-pass type II membrane protein</topology>
    </subcellularLocation>
</comment>
<evidence type="ECO:0000256" key="5">
    <source>
        <dbReference type="ARBA" id="ARBA00022968"/>
    </source>
</evidence>
<dbReference type="GO" id="GO:0009247">
    <property type="term" value="P:glycolipid biosynthetic process"/>
    <property type="evidence" value="ECO:0007669"/>
    <property type="project" value="InterPro"/>
</dbReference>
<evidence type="ECO:0000313" key="11">
    <source>
        <dbReference type="Proteomes" id="UP000770661"/>
    </source>
</evidence>
<dbReference type="GO" id="GO:0001733">
    <property type="term" value="F:galactosylceramide sulfotransferase activity"/>
    <property type="evidence" value="ECO:0007669"/>
    <property type="project" value="InterPro"/>
</dbReference>
<dbReference type="PANTHER" id="PTHR14647:SF87">
    <property type="entry name" value="PUTATIVE-RELATED"/>
    <property type="match status" value="1"/>
</dbReference>
<evidence type="ECO:0000256" key="2">
    <source>
        <dbReference type="ARBA" id="ARBA00008124"/>
    </source>
</evidence>
<protein>
    <submittedName>
        <fullName evidence="10">Galactosylceramide sulfotransferase</fullName>
    </submittedName>
</protein>
<comment type="caution">
    <text evidence="10">The sequence shown here is derived from an EMBL/GenBank/DDBJ whole genome shotgun (WGS) entry which is preliminary data.</text>
</comment>
<evidence type="ECO:0000256" key="4">
    <source>
        <dbReference type="ARBA" id="ARBA00022692"/>
    </source>
</evidence>
<dbReference type="AlphaFoldDB" id="A0A8J8WLK1"/>
<name>A0A8J8WLK1_CHIOP</name>
<keyword evidence="11" id="KW-1185">Reference proteome</keyword>
<evidence type="ECO:0000256" key="3">
    <source>
        <dbReference type="ARBA" id="ARBA00022679"/>
    </source>
</evidence>
<evidence type="ECO:0000256" key="9">
    <source>
        <dbReference type="ARBA" id="ARBA00023180"/>
    </source>
</evidence>
<evidence type="ECO:0000256" key="8">
    <source>
        <dbReference type="ARBA" id="ARBA00023136"/>
    </source>
</evidence>
<keyword evidence="7" id="KW-0333">Golgi apparatus</keyword>
<dbReference type="OrthoDB" id="514299at2759"/>
<evidence type="ECO:0000256" key="7">
    <source>
        <dbReference type="ARBA" id="ARBA00023034"/>
    </source>
</evidence>
<dbReference type="Pfam" id="PF06990">
    <property type="entry name" value="Gal-3-0_sulfotr"/>
    <property type="match status" value="1"/>
</dbReference>
<accession>A0A8J8WLK1</accession>
<sequence length="514" mass="57809">MYVSVCVSECSVYTRHLKTCVWGGVAVTLVTLLLYAPTPATLSYTPTHPLSGDSGAGEMAEGEGGETPLALLALTCTPTTHLLFLKTHKCASTTVQNILFRFGYSRNLTFALPDAGNYLGNPSFFQAKMLPRRLVPIGGKVDIFAVHSRLNFLEHARVLHGDAKWLTVVREPAALYESLYNFYNMHNTYGFGLDKFGKKSMRELASLPRFGSKLGRNQMLFDLGYSENLTVSDLRRAMDDLDHTFNQVLIAEKMDESLILLRHLLFLHFKHTAWLCAYKKTHKHTACLSAYKKTHKHTAWLCAYKKTHKHTAWLCLQDHAQTHCLSLCLQDHAQTHCLALCLQDNAQTHAWLCAYKTTHKHTACLCAYKTTHKHTACLCAYKTTHKHTACLSAYKTTHKHTAWLSAYKTTHKHTACLSAYTTTHKHTAWLSAYKTTHKHTACLSVLTRPRTNTLPGSLLTRQRTNTLPGSLLTRQRTNTLPGSLCLQDNAQTHCLSLLTRQRTNTNMQEPGLLT</sequence>
<dbReference type="Proteomes" id="UP000770661">
    <property type="component" value="Unassembled WGS sequence"/>
</dbReference>